<evidence type="ECO:0008006" key="3">
    <source>
        <dbReference type="Google" id="ProtNLM"/>
    </source>
</evidence>
<dbReference type="EMBL" id="LNQE01000758">
    <property type="protein sequence ID" value="KUG25151.1"/>
    <property type="molecule type" value="Genomic_DNA"/>
</dbReference>
<reference evidence="2" key="1">
    <citation type="journal article" date="2015" name="Proc. Natl. Acad. Sci. U.S.A.">
        <title>Networks of energetic and metabolic interactions define dynamics in microbial communities.</title>
        <authorList>
            <person name="Embree M."/>
            <person name="Liu J.K."/>
            <person name="Al-Bassam M.M."/>
            <person name="Zengler K."/>
        </authorList>
    </citation>
    <scope>NUCLEOTIDE SEQUENCE</scope>
</reference>
<dbReference type="NCBIfam" id="TIGR00149">
    <property type="entry name" value="TIGR00149_YjbQ"/>
    <property type="match status" value="1"/>
</dbReference>
<dbReference type="PANTHER" id="PTHR30615">
    <property type="entry name" value="UNCHARACTERIZED PROTEIN YJBQ-RELATED"/>
    <property type="match status" value="1"/>
</dbReference>
<comment type="caution">
    <text evidence="2">The sequence shown here is derived from an EMBL/GenBank/DDBJ whole genome shotgun (WGS) entry which is preliminary data.</text>
</comment>
<gene>
    <name evidence="2" type="ORF">ASZ90_005032</name>
</gene>
<accession>A0A0W8FW68</accession>
<dbReference type="SUPFAM" id="SSF111038">
    <property type="entry name" value="YjbQ-like"/>
    <property type="match status" value="1"/>
</dbReference>
<dbReference type="InterPro" id="IPR001602">
    <property type="entry name" value="UPF0047_YjbQ-like"/>
</dbReference>
<name>A0A0W8FW68_9ZZZZ</name>
<protein>
    <recommendedName>
        <fullName evidence="3">Secondary thiamine-phosphate synthase enzyme</fullName>
    </recommendedName>
</protein>
<dbReference type="InterPro" id="IPR035917">
    <property type="entry name" value="YjbQ-like_sf"/>
</dbReference>
<proteinExistence type="inferred from homology"/>
<sequence length="139" mass="15340">MKIETTSFSVETNGHTDIIDITGEVKKVLSESGLREGTALVFVPGSTAGVTTIEYEPGLLHDYPAFFEKIIPSNSNYRHNDTWHDGNGHAHVRAALQGASFTVPFKSSKLLLGTWQQIILVDFDARARNRKVIVQLMGN</sequence>
<evidence type="ECO:0000313" key="2">
    <source>
        <dbReference type="EMBL" id="KUG25151.1"/>
    </source>
</evidence>
<dbReference type="PANTHER" id="PTHR30615:SF8">
    <property type="entry name" value="UPF0047 PROTEIN C4A8.02C"/>
    <property type="match status" value="1"/>
</dbReference>
<comment type="similarity">
    <text evidence="1">Belongs to the UPF0047 family.</text>
</comment>
<organism evidence="2">
    <name type="scientific">hydrocarbon metagenome</name>
    <dbReference type="NCBI Taxonomy" id="938273"/>
    <lineage>
        <taxon>unclassified sequences</taxon>
        <taxon>metagenomes</taxon>
        <taxon>ecological metagenomes</taxon>
    </lineage>
</organism>
<dbReference type="Gene3D" id="2.60.120.460">
    <property type="entry name" value="YjbQ-like"/>
    <property type="match status" value="1"/>
</dbReference>
<dbReference type="PIRSF" id="PIRSF004681">
    <property type="entry name" value="UCP004681"/>
    <property type="match status" value="1"/>
</dbReference>
<evidence type="ECO:0000256" key="1">
    <source>
        <dbReference type="ARBA" id="ARBA00005534"/>
    </source>
</evidence>
<dbReference type="Pfam" id="PF01894">
    <property type="entry name" value="YjbQ"/>
    <property type="match status" value="1"/>
</dbReference>
<dbReference type="AlphaFoldDB" id="A0A0W8FW68"/>